<reference evidence="2 3" key="1">
    <citation type="journal article" date="2018" name="Int. J. Syst. Evol. Microbiol.">
        <title>Flavobacterium chryseum sp. nov. and Flavobacterium psychroterrae sp. nov., novel environmental bacteria isolated from Antarctica.</title>
        <authorList>
            <person name="Kralova S."/>
            <person name="Svec P."/>
            <person name="Busse H.J."/>
            <person name="Stankova E."/>
            <person name="Vaczi P."/>
            <person name="Sedlacek I."/>
        </authorList>
    </citation>
    <scope>NUCLEOTIDE SEQUENCE [LARGE SCALE GENOMIC DNA]</scope>
    <source>
        <strain evidence="2 3">CCM 8827</strain>
    </source>
</reference>
<accession>A0ABS5PE72</accession>
<keyword evidence="1" id="KW-0472">Membrane</keyword>
<comment type="caution">
    <text evidence="2">The sequence shown here is derived from an EMBL/GenBank/DDBJ whole genome shotgun (WGS) entry which is preliminary data.</text>
</comment>
<evidence type="ECO:0000256" key="1">
    <source>
        <dbReference type="SAM" id="Phobius"/>
    </source>
</evidence>
<feature type="transmembrane region" description="Helical" evidence="1">
    <location>
        <begin position="377"/>
        <end position="399"/>
    </location>
</feature>
<dbReference type="Proteomes" id="UP000722625">
    <property type="component" value="Unassembled WGS sequence"/>
</dbReference>
<keyword evidence="3" id="KW-1185">Reference proteome</keyword>
<proteinExistence type="predicted"/>
<keyword evidence="1" id="KW-1133">Transmembrane helix</keyword>
<protein>
    <recommendedName>
        <fullName evidence="4">6-bladed beta-propeller</fullName>
    </recommendedName>
</protein>
<keyword evidence="1" id="KW-0812">Transmembrane</keyword>
<evidence type="ECO:0000313" key="3">
    <source>
        <dbReference type="Proteomes" id="UP000722625"/>
    </source>
</evidence>
<dbReference type="RefSeq" id="WP_213302910.1">
    <property type="nucleotide sequence ID" value="NZ_JAGYVZ010000015.1"/>
</dbReference>
<evidence type="ECO:0000313" key="2">
    <source>
        <dbReference type="EMBL" id="MBS7232590.1"/>
    </source>
</evidence>
<evidence type="ECO:0008006" key="4">
    <source>
        <dbReference type="Google" id="ProtNLM"/>
    </source>
</evidence>
<sequence>MLKKLFFAYVFFNSIVSFSQEIVNSTSIELKKNVQIFQVVDDSIKQTTMFMADENRIKAIRLDDKMKFIDSTSSPKPEKSYSAMIGNIISGNKTTLFWASSNKKKILAQIFDSENNKTLEKAHVLEFKNEVYLQEFSVGNKFIILTLPKKSNIFKLYVFDHQGNLEIKDFDLTKNKFYHRSTLYEIFEEGLLPFERPFSLVQINSESPTSLVNTAKKRKCYTQNNKIIITVDTDISYTLVISLDLKTYTATLQNILNTSPSKFSQDDYNIKSNSFINGNKLYQIKSSSDKIFMTIKDINGTLIKEYSTTEETTIDFKNSEINLKGGDFGGKRVLETSSQFLRKVNNLNPGISCYQVGENTLMTLGGVSQEQQSTSQVLLGGFGFIGAVLYYTVVYSPIIDNFNSYERRKVVKIEGLFDKNGNHVTGDLQPLAFDKISTFLESNKDIKAQTMFKLDSYYYFGYYDKDAKEYIIRKFAD</sequence>
<name>A0ABS5PE72_9FLAO</name>
<dbReference type="EMBL" id="JAGYVZ010000015">
    <property type="protein sequence ID" value="MBS7232590.1"/>
    <property type="molecule type" value="Genomic_DNA"/>
</dbReference>
<organism evidence="2 3">
    <name type="scientific">Flavobacterium psychroterrae</name>
    <dbReference type="NCBI Taxonomy" id="2133767"/>
    <lineage>
        <taxon>Bacteria</taxon>
        <taxon>Pseudomonadati</taxon>
        <taxon>Bacteroidota</taxon>
        <taxon>Flavobacteriia</taxon>
        <taxon>Flavobacteriales</taxon>
        <taxon>Flavobacteriaceae</taxon>
        <taxon>Flavobacterium</taxon>
    </lineage>
</organism>
<gene>
    <name evidence="2" type="ORF">KHA90_16350</name>
</gene>